<reference evidence="2" key="1">
    <citation type="journal article" date="2021" name="Mol. Plant Microbe Interact.">
        <title>Complete Genome Sequence of the Plant-Pathogenic Fungus Colletotrichum lupini.</title>
        <authorList>
            <person name="Baroncelli R."/>
            <person name="Pensec F."/>
            <person name="Da Lio D."/>
            <person name="Boufleur T."/>
            <person name="Vicente I."/>
            <person name="Sarrocco S."/>
            <person name="Picot A."/>
            <person name="Baraldi E."/>
            <person name="Sukno S."/>
            <person name="Thon M."/>
            <person name="Le Floch G."/>
        </authorList>
    </citation>
    <scope>NUCLEOTIDE SEQUENCE</scope>
    <source>
        <strain evidence="2">IMI 504893</strain>
    </source>
</reference>
<accession>A0A9Q8T8V8</accession>
<evidence type="ECO:0000313" key="3">
    <source>
        <dbReference type="Proteomes" id="UP000830671"/>
    </source>
</evidence>
<dbReference type="AlphaFoldDB" id="A0A9Q8T8V8"/>
<proteinExistence type="predicted"/>
<gene>
    <name evidence="2" type="ORF">CLUP02_16934</name>
</gene>
<sequence length="173" mass="19285">MPQCIAGSVVATHSAMERYLFHGFNSGRALYFETRAQGGASPAKSKLGRVSVDLQDSSTGQKQALKQTSHWRVDVRAATSLTDSCSLHETPGGVHQTKHREQPQSTEQRIWIMRIGTLYKDWKLGPLGTSRYTGEGYGYHKYEYSNGNRYRAIWGTSPEFRGDNLQLAIASIS</sequence>
<evidence type="ECO:0000313" key="2">
    <source>
        <dbReference type="EMBL" id="UQC91399.1"/>
    </source>
</evidence>
<keyword evidence="3" id="KW-1185">Reference proteome</keyword>
<feature type="region of interest" description="Disordered" evidence="1">
    <location>
        <begin position="86"/>
        <end position="105"/>
    </location>
</feature>
<protein>
    <submittedName>
        <fullName evidence="2">Uncharacterized protein</fullName>
    </submittedName>
</protein>
<organism evidence="2 3">
    <name type="scientific">Colletotrichum lupini</name>
    <dbReference type="NCBI Taxonomy" id="145971"/>
    <lineage>
        <taxon>Eukaryota</taxon>
        <taxon>Fungi</taxon>
        <taxon>Dikarya</taxon>
        <taxon>Ascomycota</taxon>
        <taxon>Pezizomycotina</taxon>
        <taxon>Sordariomycetes</taxon>
        <taxon>Hypocreomycetidae</taxon>
        <taxon>Glomerellales</taxon>
        <taxon>Glomerellaceae</taxon>
        <taxon>Colletotrichum</taxon>
        <taxon>Colletotrichum acutatum species complex</taxon>
    </lineage>
</organism>
<name>A0A9Q8T8V8_9PEZI</name>
<evidence type="ECO:0000256" key="1">
    <source>
        <dbReference type="SAM" id="MobiDB-lite"/>
    </source>
</evidence>
<dbReference type="RefSeq" id="XP_049152998.1">
    <property type="nucleotide sequence ID" value="XM_049295851.1"/>
</dbReference>
<dbReference type="KEGG" id="clup:CLUP02_16934"/>
<dbReference type="GeneID" id="73350861"/>
<dbReference type="EMBL" id="CP019481">
    <property type="protein sequence ID" value="UQC91399.1"/>
    <property type="molecule type" value="Genomic_DNA"/>
</dbReference>
<dbReference type="Proteomes" id="UP000830671">
    <property type="component" value="Chromosome 9"/>
</dbReference>